<proteinExistence type="predicted"/>
<organism evidence="1 2">
    <name type="scientific">Streblomastix strix</name>
    <dbReference type="NCBI Taxonomy" id="222440"/>
    <lineage>
        <taxon>Eukaryota</taxon>
        <taxon>Metamonada</taxon>
        <taxon>Preaxostyla</taxon>
        <taxon>Oxymonadida</taxon>
        <taxon>Streblomastigidae</taxon>
        <taxon>Streblomastix</taxon>
    </lineage>
</organism>
<sequence>MFQVVVGYIIEEEEIFKQALLQDQAVLDGMSTEGYDGYKVFGIQGGYGGQILGYQLAGQYGYYEDGIEGYQAPGLLGYQGVEQGGEPAYGVEGRGC</sequence>
<dbReference type="Proteomes" id="UP000324800">
    <property type="component" value="Unassembled WGS sequence"/>
</dbReference>
<gene>
    <name evidence="1" type="ORF">EZS28_023495</name>
</gene>
<dbReference type="EMBL" id="SNRW01007601">
    <property type="protein sequence ID" value="KAA6380978.1"/>
    <property type="molecule type" value="Genomic_DNA"/>
</dbReference>
<evidence type="ECO:0000313" key="2">
    <source>
        <dbReference type="Proteomes" id="UP000324800"/>
    </source>
</evidence>
<protein>
    <submittedName>
        <fullName evidence="1">Uncharacterized protein</fullName>
    </submittedName>
</protein>
<dbReference type="AlphaFoldDB" id="A0A5J4VEF5"/>
<evidence type="ECO:0000313" key="1">
    <source>
        <dbReference type="EMBL" id="KAA6380978.1"/>
    </source>
</evidence>
<name>A0A5J4VEF5_9EUKA</name>
<accession>A0A5J4VEF5</accession>
<comment type="caution">
    <text evidence="1">The sequence shown here is derived from an EMBL/GenBank/DDBJ whole genome shotgun (WGS) entry which is preliminary data.</text>
</comment>
<reference evidence="1 2" key="1">
    <citation type="submission" date="2019-03" db="EMBL/GenBank/DDBJ databases">
        <title>Single cell metagenomics reveals metabolic interactions within the superorganism composed of flagellate Streblomastix strix and complex community of Bacteroidetes bacteria on its surface.</title>
        <authorList>
            <person name="Treitli S.C."/>
            <person name="Kolisko M."/>
            <person name="Husnik F."/>
            <person name="Keeling P."/>
            <person name="Hampl V."/>
        </authorList>
    </citation>
    <scope>NUCLEOTIDE SEQUENCE [LARGE SCALE GENOMIC DNA]</scope>
    <source>
        <strain evidence="1">ST1C</strain>
    </source>
</reference>